<organism evidence="2 3">
    <name type="scientific">Pelobates cultripes</name>
    <name type="common">Western spadefoot toad</name>
    <dbReference type="NCBI Taxonomy" id="61616"/>
    <lineage>
        <taxon>Eukaryota</taxon>
        <taxon>Metazoa</taxon>
        <taxon>Chordata</taxon>
        <taxon>Craniata</taxon>
        <taxon>Vertebrata</taxon>
        <taxon>Euteleostomi</taxon>
        <taxon>Amphibia</taxon>
        <taxon>Batrachia</taxon>
        <taxon>Anura</taxon>
        <taxon>Pelobatoidea</taxon>
        <taxon>Pelobatidae</taxon>
        <taxon>Pelobates</taxon>
    </lineage>
</organism>
<dbReference type="AlphaFoldDB" id="A0AAD1W8Q5"/>
<feature type="compositionally biased region" description="Polar residues" evidence="1">
    <location>
        <begin position="62"/>
        <end position="80"/>
    </location>
</feature>
<sequence length="100" mass="11659">MEVLVAPQQRQLQLKPLHLKPPKMVDAKPFTLPRGSTESTIMKLDMILEEFWRKLEEKQRRANSQSRSSPAAQRPVPTTQRRNGFASRRRRRTRPGQLQG</sequence>
<dbReference type="EMBL" id="OW240916">
    <property type="protein sequence ID" value="CAH2293696.1"/>
    <property type="molecule type" value="Genomic_DNA"/>
</dbReference>
<gene>
    <name evidence="2" type="ORF">PECUL_23A015727</name>
</gene>
<evidence type="ECO:0000313" key="3">
    <source>
        <dbReference type="Proteomes" id="UP001295444"/>
    </source>
</evidence>
<evidence type="ECO:0000313" key="2">
    <source>
        <dbReference type="EMBL" id="CAH2293696.1"/>
    </source>
</evidence>
<feature type="region of interest" description="Disordered" evidence="1">
    <location>
        <begin position="56"/>
        <end position="100"/>
    </location>
</feature>
<reference evidence="2" key="1">
    <citation type="submission" date="2022-03" db="EMBL/GenBank/DDBJ databases">
        <authorList>
            <person name="Alioto T."/>
            <person name="Alioto T."/>
            <person name="Gomez Garrido J."/>
        </authorList>
    </citation>
    <scope>NUCLEOTIDE SEQUENCE</scope>
</reference>
<evidence type="ECO:0000256" key="1">
    <source>
        <dbReference type="SAM" id="MobiDB-lite"/>
    </source>
</evidence>
<feature type="non-terminal residue" evidence="2">
    <location>
        <position position="100"/>
    </location>
</feature>
<name>A0AAD1W8Q5_PELCU</name>
<accession>A0AAD1W8Q5</accession>
<dbReference type="Proteomes" id="UP001295444">
    <property type="component" value="Chromosome 05"/>
</dbReference>
<protein>
    <submittedName>
        <fullName evidence="2">Uncharacterized protein</fullName>
    </submittedName>
</protein>
<proteinExistence type="predicted"/>
<keyword evidence="3" id="KW-1185">Reference proteome</keyword>